<name>A0A7C3H141_9BACT</name>
<proteinExistence type="inferred from homology"/>
<comment type="caution">
    <text evidence="9">The sequence shown here is derived from an EMBL/GenBank/DDBJ whole genome shotgun (WGS) entry which is preliminary data.</text>
</comment>
<dbReference type="AlphaFoldDB" id="A0A7C3H141"/>
<evidence type="ECO:0000256" key="7">
    <source>
        <dbReference type="RuleBase" id="RU003879"/>
    </source>
</evidence>
<reference evidence="9" key="1">
    <citation type="journal article" date="2020" name="mSystems">
        <title>Genome- and Community-Level Interaction Insights into Carbon Utilization and Element Cycling Functions of Hydrothermarchaeota in Hydrothermal Sediment.</title>
        <authorList>
            <person name="Zhou Z."/>
            <person name="Liu Y."/>
            <person name="Xu W."/>
            <person name="Pan J."/>
            <person name="Luo Z.H."/>
            <person name="Li M."/>
        </authorList>
    </citation>
    <scope>NUCLEOTIDE SEQUENCE [LARGE SCALE GENOMIC DNA]</scope>
    <source>
        <strain evidence="9">HyVt-483</strain>
    </source>
</reference>
<evidence type="ECO:0000313" key="9">
    <source>
        <dbReference type="EMBL" id="HFC97886.1"/>
    </source>
</evidence>
<evidence type="ECO:0000256" key="2">
    <source>
        <dbReference type="ARBA" id="ARBA00005811"/>
    </source>
</evidence>
<evidence type="ECO:0000256" key="8">
    <source>
        <dbReference type="SAM" id="Phobius"/>
    </source>
</evidence>
<keyword evidence="7" id="KW-0653">Protein transport</keyword>
<keyword evidence="3" id="KW-1003">Cell membrane</keyword>
<comment type="similarity">
    <text evidence="2 7">Belongs to the ExbD/TolR family.</text>
</comment>
<comment type="subcellular location">
    <subcellularLocation>
        <location evidence="1">Cell membrane</location>
        <topology evidence="1">Single-pass membrane protein</topology>
    </subcellularLocation>
    <subcellularLocation>
        <location evidence="7">Cell membrane</location>
        <topology evidence="7">Single-pass type II membrane protein</topology>
    </subcellularLocation>
</comment>
<gene>
    <name evidence="9" type="ORF">ENJ40_05450</name>
</gene>
<evidence type="ECO:0000256" key="5">
    <source>
        <dbReference type="ARBA" id="ARBA00022989"/>
    </source>
</evidence>
<keyword evidence="6 8" id="KW-0472">Membrane</keyword>
<evidence type="ECO:0000256" key="4">
    <source>
        <dbReference type="ARBA" id="ARBA00022692"/>
    </source>
</evidence>
<dbReference type="Gene3D" id="3.30.420.270">
    <property type="match status" value="1"/>
</dbReference>
<sequence length="138" mass="14738">MPGPSRGRGLLADINVTPLVDVMLVLLIIFMITAPLLTTGLRVDLPETRAGEVRSPGKPLIITITREGKILVGREALSLSRLSRWLSEARAAGLVQEVQVRADRRVPYGVVARVLGELSGAGITKVALITQPLSNEGP</sequence>
<dbReference type="Pfam" id="PF02472">
    <property type="entry name" value="ExbD"/>
    <property type="match status" value="1"/>
</dbReference>
<evidence type="ECO:0000256" key="3">
    <source>
        <dbReference type="ARBA" id="ARBA00022475"/>
    </source>
</evidence>
<dbReference type="PANTHER" id="PTHR30558">
    <property type="entry name" value="EXBD MEMBRANE COMPONENT OF PMF-DRIVEN MACROMOLECULE IMPORT SYSTEM"/>
    <property type="match status" value="1"/>
</dbReference>
<dbReference type="GO" id="GO:0022857">
    <property type="term" value="F:transmembrane transporter activity"/>
    <property type="evidence" value="ECO:0007669"/>
    <property type="project" value="InterPro"/>
</dbReference>
<evidence type="ECO:0000256" key="6">
    <source>
        <dbReference type="ARBA" id="ARBA00023136"/>
    </source>
</evidence>
<dbReference type="GO" id="GO:0015031">
    <property type="term" value="P:protein transport"/>
    <property type="evidence" value="ECO:0007669"/>
    <property type="project" value="UniProtKB-KW"/>
</dbReference>
<protein>
    <submittedName>
        <fullName evidence="9">ExbD/TolR family protein</fullName>
    </submittedName>
</protein>
<dbReference type="GO" id="GO:0005886">
    <property type="term" value="C:plasma membrane"/>
    <property type="evidence" value="ECO:0007669"/>
    <property type="project" value="UniProtKB-SubCell"/>
</dbReference>
<keyword evidence="5 8" id="KW-1133">Transmembrane helix</keyword>
<keyword evidence="4 7" id="KW-0812">Transmembrane</keyword>
<dbReference type="PANTHER" id="PTHR30558:SF7">
    <property type="entry name" value="TOL-PAL SYSTEM PROTEIN TOLR"/>
    <property type="match status" value="1"/>
</dbReference>
<dbReference type="Proteomes" id="UP000886043">
    <property type="component" value="Unassembled WGS sequence"/>
</dbReference>
<dbReference type="InterPro" id="IPR003400">
    <property type="entry name" value="ExbD"/>
</dbReference>
<organism evidence="9">
    <name type="scientific">Thermosulfurimonas dismutans</name>
    <dbReference type="NCBI Taxonomy" id="999894"/>
    <lineage>
        <taxon>Bacteria</taxon>
        <taxon>Pseudomonadati</taxon>
        <taxon>Thermodesulfobacteriota</taxon>
        <taxon>Thermodesulfobacteria</taxon>
        <taxon>Thermodesulfobacteriales</taxon>
        <taxon>Thermodesulfobacteriaceae</taxon>
        <taxon>Thermosulfurimonas</taxon>
    </lineage>
</organism>
<dbReference type="EMBL" id="DRMH01000072">
    <property type="protein sequence ID" value="HFC97886.1"/>
    <property type="molecule type" value="Genomic_DNA"/>
</dbReference>
<feature type="transmembrane region" description="Helical" evidence="8">
    <location>
        <begin position="20"/>
        <end position="41"/>
    </location>
</feature>
<keyword evidence="7" id="KW-0813">Transport</keyword>
<evidence type="ECO:0000256" key="1">
    <source>
        <dbReference type="ARBA" id="ARBA00004162"/>
    </source>
</evidence>
<accession>A0A7C3H141</accession>